<feature type="compositionally biased region" description="Acidic residues" evidence="5">
    <location>
        <begin position="17"/>
        <end position="32"/>
    </location>
</feature>
<keyword evidence="2 4" id="KW-0863">Zinc-finger</keyword>
<protein>
    <recommendedName>
        <fullName evidence="10">MYND-type domain-containing protein</fullName>
    </recommendedName>
</protein>
<dbReference type="EnsemblMetazoa" id="SCAU000663-RA">
    <property type="protein sequence ID" value="SCAU000663-PA"/>
    <property type="gene ID" value="SCAU000663"/>
</dbReference>
<sequence>MHRRYQRLSTANGVSDETSDPISEESEREEQENGIAHQRTGKKNSEGVLAIDETGYCSLCGKISVCKCERCGDFYCSPNCQRKDWQKHRFICFPMPRLIKPGQSCTTNEQLPTLKAEVKPIELTKEENRQAYRARQLSFIPNTTPIPNDDSIVVLTGFKSANRCYIRSADPKVTEEYYKILKKLDNFGKHSNDVTGVPKANTYAIAQKDEKWCRVQILAARPDNRIRVHFIDYGTIGVRYLRELRRISSAMCSMPCYVHMVQLHDVVIYSMETKLMQQLAENVDKEFKVRFVNSDELGGNVELYNIDTNKLLNTEIMTLCKEFAEKEAEQTSTTSNDNDISDMKELSPANDNSKTPQRDSRQQKSRQAIQQTPQKANSPSNKTNEQQQTPNGSSAKQTNGTVGGNATDVSPNSSAKKKNLPPAPRQIAKPCMVPPFETIPFDENLKDINVVVVDSTYVGRGYLGCLLEKDCDKLQAVQKFLLNYNGSGQPYKPKFEEYCIAEYESEWYRGKVVEILDDDKFLIAYIDFTNECELSSASIRRYPMALDVPCCSNLCAIEGLPDELSDKVIEFLENELRGFAKIHVNRMKKFDDVMFIECKDLIKKLQDAKLI</sequence>
<evidence type="ECO:0008006" key="10">
    <source>
        <dbReference type="Google" id="ProtNLM"/>
    </source>
</evidence>
<evidence type="ECO:0000256" key="4">
    <source>
        <dbReference type="PROSITE-ProRule" id="PRU00134"/>
    </source>
</evidence>
<feature type="region of interest" description="Disordered" evidence="5">
    <location>
        <begin position="1"/>
        <end position="43"/>
    </location>
</feature>
<proteinExistence type="predicted"/>
<dbReference type="OrthoDB" id="5282002at2759"/>
<dbReference type="CDD" id="cd20379">
    <property type="entry name" value="Tudor_dTUD-like"/>
    <property type="match status" value="1"/>
</dbReference>
<dbReference type="Pfam" id="PF00567">
    <property type="entry name" value="TUDOR"/>
    <property type="match status" value="2"/>
</dbReference>
<dbReference type="Gene3D" id="6.10.140.2220">
    <property type="match status" value="1"/>
</dbReference>
<keyword evidence="3" id="KW-0862">Zinc</keyword>
<dbReference type="InterPro" id="IPR002893">
    <property type="entry name" value="Znf_MYND"/>
</dbReference>
<evidence type="ECO:0000256" key="2">
    <source>
        <dbReference type="ARBA" id="ARBA00022771"/>
    </source>
</evidence>
<dbReference type="VEuPathDB" id="VectorBase:SCAU000663"/>
<evidence type="ECO:0000259" key="7">
    <source>
        <dbReference type="PROSITE" id="PS50865"/>
    </source>
</evidence>
<feature type="compositionally biased region" description="Polar residues" evidence="5">
    <location>
        <begin position="7"/>
        <end position="16"/>
    </location>
</feature>
<dbReference type="KEGG" id="scac:106080633"/>
<dbReference type="PROSITE" id="PS50304">
    <property type="entry name" value="TUDOR"/>
    <property type="match status" value="1"/>
</dbReference>
<evidence type="ECO:0000256" key="1">
    <source>
        <dbReference type="ARBA" id="ARBA00022723"/>
    </source>
</evidence>
<dbReference type="Proteomes" id="UP000095300">
    <property type="component" value="Unassembled WGS sequence"/>
</dbReference>
<dbReference type="PANTHER" id="PTHR16442:SF1">
    <property type="entry name" value="RING FINGER PROTEIN 17"/>
    <property type="match status" value="1"/>
</dbReference>
<dbReference type="SUPFAM" id="SSF144232">
    <property type="entry name" value="HIT/MYND zinc finger-like"/>
    <property type="match status" value="1"/>
</dbReference>
<feature type="domain" description="Tudor" evidence="6">
    <location>
        <begin position="492"/>
        <end position="549"/>
    </location>
</feature>
<dbReference type="SMART" id="SM00333">
    <property type="entry name" value="TUDOR"/>
    <property type="match status" value="2"/>
</dbReference>
<feature type="domain" description="MYND-type" evidence="7">
    <location>
        <begin position="57"/>
        <end position="92"/>
    </location>
</feature>
<organism evidence="8 9">
    <name type="scientific">Stomoxys calcitrans</name>
    <name type="common">Stable fly</name>
    <name type="synonym">Conops calcitrans</name>
    <dbReference type="NCBI Taxonomy" id="35570"/>
    <lineage>
        <taxon>Eukaryota</taxon>
        <taxon>Metazoa</taxon>
        <taxon>Ecdysozoa</taxon>
        <taxon>Arthropoda</taxon>
        <taxon>Hexapoda</taxon>
        <taxon>Insecta</taxon>
        <taxon>Pterygota</taxon>
        <taxon>Neoptera</taxon>
        <taxon>Endopterygota</taxon>
        <taxon>Diptera</taxon>
        <taxon>Brachycera</taxon>
        <taxon>Muscomorpha</taxon>
        <taxon>Muscoidea</taxon>
        <taxon>Muscidae</taxon>
        <taxon>Stomoxys</taxon>
    </lineage>
</organism>
<evidence type="ECO:0000259" key="6">
    <source>
        <dbReference type="PROSITE" id="PS50304"/>
    </source>
</evidence>
<gene>
    <name evidence="8" type="primary">106080633</name>
</gene>
<reference evidence="8" key="1">
    <citation type="submission" date="2020-05" db="UniProtKB">
        <authorList>
            <consortium name="EnsemblMetazoa"/>
        </authorList>
    </citation>
    <scope>IDENTIFICATION</scope>
    <source>
        <strain evidence="8">USDA</strain>
    </source>
</reference>
<dbReference type="SUPFAM" id="SSF63748">
    <property type="entry name" value="Tudor/PWWP/MBT"/>
    <property type="match status" value="2"/>
</dbReference>
<name>A0A1I8NNN1_STOCA</name>
<evidence type="ECO:0000313" key="9">
    <source>
        <dbReference type="Proteomes" id="UP000095300"/>
    </source>
</evidence>
<dbReference type="PANTHER" id="PTHR16442">
    <property type="entry name" value="RING FINGER PROTEIN 17"/>
    <property type="match status" value="1"/>
</dbReference>
<keyword evidence="9" id="KW-1185">Reference proteome</keyword>
<dbReference type="PROSITE" id="PS50865">
    <property type="entry name" value="ZF_MYND_2"/>
    <property type="match status" value="1"/>
</dbReference>
<accession>A0A1I8NNN1</accession>
<dbReference type="Pfam" id="PF01753">
    <property type="entry name" value="zf-MYND"/>
    <property type="match status" value="1"/>
</dbReference>
<evidence type="ECO:0000256" key="5">
    <source>
        <dbReference type="SAM" id="MobiDB-lite"/>
    </source>
</evidence>
<dbReference type="Gene3D" id="2.30.30.140">
    <property type="match status" value="2"/>
</dbReference>
<evidence type="ECO:0000313" key="8">
    <source>
        <dbReference type="EnsemblMetazoa" id="SCAU000663-PA"/>
    </source>
</evidence>
<keyword evidence="1" id="KW-0479">Metal-binding</keyword>
<dbReference type="InterPro" id="IPR002999">
    <property type="entry name" value="Tudor"/>
</dbReference>
<dbReference type="GO" id="GO:0008270">
    <property type="term" value="F:zinc ion binding"/>
    <property type="evidence" value="ECO:0007669"/>
    <property type="project" value="UniProtKB-KW"/>
</dbReference>
<dbReference type="AlphaFoldDB" id="A0A1I8NNN1"/>
<feature type="compositionally biased region" description="Polar residues" evidence="5">
    <location>
        <begin position="365"/>
        <end position="400"/>
    </location>
</feature>
<dbReference type="STRING" id="35570.A0A1I8NNN1"/>
<evidence type="ECO:0000256" key="3">
    <source>
        <dbReference type="ARBA" id="ARBA00022833"/>
    </source>
</evidence>
<feature type="region of interest" description="Disordered" evidence="5">
    <location>
        <begin position="328"/>
        <end position="429"/>
    </location>
</feature>